<keyword evidence="4 6" id="KW-1133">Transmembrane helix</keyword>
<feature type="transmembrane region" description="Helical" evidence="6">
    <location>
        <begin position="72"/>
        <end position="92"/>
    </location>
</feature>
<organism evidence="7 8">
    <name type="scientific">Virgibacillus profundi</name>
    <dbReference type="NCBI Taxonomy" id="2024555"/>
    <lineage>
        <taxon>Bacteria</taxon>
        <taxon>Bacillati</taxon>
        <taxon>Bacillota</taxon>
        <taxon>Bacilli</taxon>
        <taxon>Bacillales</taxon>
        <taxon>Bacillaceae</taxon>
        <taxon>Virgibacillus</taxon>
    </lineage>
</organism>
<protein>
    <submittedName>
        <fullName evidence="7">Lysine transporter LysE</fullName>
    </submittedName>
</protein>
<reference evidence="7 8" key="1">
    <citation type="submission" date="2017-08" db="EMBL/GenBank/DDBJ databases">
        <title>Virgibacillus indicus sp. nov. and Virgibacillus profoundi sp. nov, two moderately halophilic bacteria isolated from marine sediment by using the Microfluidic Streak Plate.</title>
        <authorList>
            <person name="Xu B."/>
            <person name="Hu B."/>
            <person name="Wang J."/>
            <person name="Zhu Y."/>
            <person name="Huang L."/>
            <person name="Du W."/>
            <person name="Huang Y."/>
        </authorList>
    </citation>
    <scope>NUCLEOTIDE SEQUENCE [LARGE SCALE GENOMIC DNA]</scope>
    <source>
        <strain evidence="7 8">IO3-P3-H5</strain>
    </source>
</reference>
<dbReference type="OrthoDB" id="7874789at2"/>
<dbReference type="EMBL" id="NPOA01000003">
    <property type="protein sequence ID" value="PAV30670.1"/>
    <property type="molecule type" value="Genomic_DNA"/>
</dbReference>
<comment type="caution">
    <text evidence="7">The sequence shown here is derived from an EMBL/GenBank/DDBJ whole genome shotgun (WGS) entry which is preliminary data.</text>
</comment>
<feature type="transmembrane region" description="Helical" evidence="6">
    <location>
        <begin position="149"/>
        <end position="173"/>
    </location>
</feature>
<keyword evidence="3 6" id="KW-0812">Transmembrane</keyword>
<evidence type="ECO:0000256" key="5">
    <source>
        <dbReference type="ARBA" id="ARBA00023136"/>
    </source>
</evidence>
<proteinExistence type="predicted"/>
<comment type="subcellular location">
    <subcellularLocation>
        <location evidence="1">Cell membrane</location>
        <topology evidence="1">Multi-pass membrane protein</topology>
    </subcellularLocation>
</comment>
<dbReference type="GO" id="GO:0005886">
    <property type="term" value="C:plasma membrane"/>
    <property type="evidence" value="ECO:0007669"/>
    <property type="project" value="UniProtKB-SubCell"/>
</dbReference>
<keyword evidence="2" id="KW-1003">Cell membrane</keyword>
<evidence type="ECO:0000313" key="7">
    <source>
        <dbReference type="EMBL" id="PAV30670.1"/>
    </source>
</evidence>
<dbReference type="Proteomes" id="UP000218887">
    <property type="component" value="Unassembled WGS sequence"/>
</dbReference>
<dbReference type="GO" id="GO:0015171">
    <property type="term" value="F:amino acid transmembrane transporter activity"/>
    <property type="evidence" value="ECO:0007669"/>
    <property type="project" value="TreeGrafter"/>
</dbReference>
<feature type="transmembrane region" description="Helical" evidence="6">
    <location>
        <begin position="185"/>
        <end position="203"/>
    </location>
</feature>
<dbReference type="PANTHER" id="PTHR30086">
    <property type="entry name" value="ARGININE EXPORTER PROTEIN ARGO"/>
    <property type="match status" value="1"/>
</dbReference>
<evidence type="ECO:0000313" key="8">
    <source>
        <dbReference type="Proteomes" id="UP000218887"/>
    </source>
</evidence>
<feature type="transmembrane region" description="Helical" evidence="6">
    <location>
        <begin position="112"/>
        <end position="137"/>
    </location>
</feature>
<dbReference type="RefSeq" id="WP_095654636.1">
    <property type="nucleotide sequence ID" value="NZ_NPOA01000003.1"/>
</dbReference>
<evidence type="ECO:0000256" key="3">
    <source>
        <dbReference type="ARBA" id="ARBA00022692"/>
    </source>
</evidence>
<evidence type="ECO:0000256" key="6">
    <source>
        <dbReference type="SAM" id="Phobius"/>
    </source>
</evidence>
<dbReference type="InterPro" id="IPR001123">
    <property type="entry name" value="LeuE-type"/>
</dbReference>
<feature type="transmembrane region" description="Helical" evidence="6">
    <location>
        <begin position="40"/>
        <end position="60"/>
    </location>
</feature>
<gene>
    <name evidence="7" type="ORF">CIL05_06095</name>
</gene>
<keyword evidence="5 6" id="KW-0472">Membrane</keyword>
<evidence type="ECO:0000256" key="4">
    <source>
        <dbReference type="ARBA" id="ARBA00022989"/>
    </source>
</evidence>
<evidence type="ECO:0000256" key="2">
    <source>
        <dbReference type="ARBA" id="ARBA00022475"/>
    </source>
</evidence>
<sequence>MLSTLLSYIVLGVSLSAPFGPQNVEMIKRGLKNGIIHSFFVPFGGITADVLLMILVYLGISRYLTTPLAQTILWIFGFIVLLYIGIKSIVVASKGLEINNNNVTNDKLSKSYFIGFLIAISNPLNIIFWVGIYGSVLTDAINTMGKDTAFLYSSSIFIGIILWNLFLILIIYFGRNFVKQGFLKWFSIIAGVALIGYGLYFGYKALIMVT</sequence>
<evidence type="ECO:0000256" key="1">
    <source>
        <dbReference type="ARBA" id="ARBA00004651"/>
    </source>
</evidence>
<dbReference type="AlphaFoldDB" id="A0A2A2IHQ3"/>
<accession>A0A2A2IHQ3</accession>
<name>A0A2A2IHQ3_9BACI</name>
<dbReference type="Pfam" id="PF01810">
    <property type="entry name" value="LysE"/>
    <property type="match status" value="1"/>
</dbReference>
<keyword evidence="8" id="KW-1185">Reference proteome</keyword>
<dbReference type="PANTHER" id="PTHR30086:SF6">
    <property type="entry name" value="AMINO ACID EFFLUX PROTEIN YCGF-RELATED"/>
    <property type="match status" value="1"/>
</dbReference>